<keyword evidence="7" id="KW-0732">Signal</keyword>
<accession>A0A8S2JJW4</accession>
<dbReference type="SUPFAM" id="SSF51069">
    <property type="entry name" value="Carbonic anhydrase"/>
    <property type="match status" value="1"/>
</dbReference>
<dbReference type="Proteomes" id="UP000682733">
    <property type="component" value="Unassembled WGS sequence"/>
</dbReference>
<dbReference type="PANTHER" id="PTHR18952">
    <property type="entry name" value="CARBONIC ANHYDRASE"/>
    <property type="match status" value="1"/>
</dbReference>
<proteinExistence type="inferred from homology"/>
<evidence type="ECO:0000256" key="7">
    <source>
        <dbReference type="SAM" id="SignalP"/>
    </source>
</evidence>
<evidence type="ECO:0000256" key="3">
    <source>
        <dbReference type="ARBA" id="ARBA00022723"/>
    </source>
</evidence>
<gene>
    <name evidence="9" type="ORF">OVA965_LOCUS16469</name>
    <name evidence="10" type="ORF">TMI583_LOCUS16478</name>
</gene>
<dbReference type="EC" id="4.2.1.1" evidence="2"/>
<dbReference type="SMART" id="SM01057">
    <property type="entry name" value="Carb_anhydrase"/>
    <property type="match status" value="1"/>
</dbReference>
<dbReference type="AlphaFoldDB" id="A0A8S2JJW4"/>
<dbReference type="EMBL" id="CAJOBA010007666">
    <property type="protein sequence ID" value="CAF3808848.1"/>
    <property type="molecule type" value="Genomic_DNA"/>
</dbReference>
<dbReference type="GO" id="GO:0008270">
    <property type="term" value="F:zinc ion binding"/>
    <property type="evidence" value="ECO:0007669"/>
    <property type="project" value="InterPro"/>
</dbReference>
<name>A0A8S2JJW4_9BILA</name>
<keyword evidence="3" id="KW-0479">Metal-binding</keyword>
<evidence type="ECO:0000313" key="9">
    <source>
        <dbReference type="EMBL" id="CAF1040684.1"/>
    </source>
</evidence>
<organism evidence="10 11">
    <name type="scientific">Didymodactylos carnosus</name>
    <dbReference type="NCBI Taxonomy" id="1234261"/>
    <lineage>
        <taxon>Eukaryota</taxon>
        <taxon>Metazoa</taxon>
        <taxon>Spiralia</taxon>
        <taxon>Gnathifera</taxon>
        <taxon>Rotifera</taxon>
        <taxon>Eurotatoria</taxon>
        <taxon>Bdelloidea</taxon>
        <taxon>Philodinida</taxon>
        <taxon>Philodinidae</taxon>
        <taxon>Didymodactylos</taxon>
    </lineage>
</organism>
<evidence type="ECO:0000256" key="4">
    <source>
        <dbReference type="ARBA" id="ARBA00022833"/>
    </source>
</evidence>
<feature type="domain" description="Alpha-carbonic anhydrase" evidence="8">
    <location>
        <begin position="37"/>
        <end position="142"/>
    </location>
</feature>
<dbReference type="PANTHER" id="PTHR18952:SF265">
    <property type="entry name" value="CARBONIC ANHYDRASE"/>
    <property type="match status" value="1"/>
</dbReference>
<protein>
    <recommendedName>
        <fullName evidence="2">carbonic anhydrase</fullName>
        <ecNumber evidence="2">4.2.1.1</ecNumber>
    </recommendedName>
</protein>
<evidence type="ECO:0000313" key="10">
    <source>
        <dbReference type="EMBL" id="CAF3808848.1"/>
    </source>
</evidence>
<comment type="caution">
    <text evidence="10">The sequence shown here is derived from an EMBL/GenBank/DDBJ whole genome shotgun (WGS) entry which is preliminary data.</text>
</comment>
<sequence>MWRKPPINQIDSTSSMDCPLIFLSTLLLILTHKADSTNWDYSKHGPHVWSETHPKCAGHNQSPINIQTACTVYRNFKPFHFTPDHSKQVKFTLKNNGHTITAEPDGPVTLSLTGGNLIGKFDFKGFHLHWGPNHNTGSEHQV</sequence>
<evidence type="ECO:0000259" key="8">
    <source>
        <dbReference type="PROSITE" id="PS51144"/>
    </source>
</evidence>
<dbReference type="Pfam" id="PF00194">
    <property type="entry name" value="Carb_anhydrase"/>
    <property type="match status" value="1"/>
</dbReference>
<dbReference type="PROSITE" id="PS51144">
    <property type="entry name" value="ALPHA_CA_2"/>
    <property type="match status" value="1"/>
</dbReference>
<dbReference type="GO" id="GO:0004089">
    <property type="term" value="F:carbonate dehydratase activity"/>
    <property type="evidence" value="ECO:0007669"/>
    <property type="project" value="UniProtKB-EC"/>
</dbReference>
<comment type="similarity">
    <text evidence="1">Belongs to the alpha-carbonic anhydrase family.</text>
</comment>
<evidence type="ECO:0000256" key="1">
    <source>
        <dbReference type="ARBA" id="ARBA00010718"/>
    </source>
</evidence>
<reference evidence="10" key="1">
    <citation type="submission" date="2021-02" db="EMBL/GenBank/DDBJ databases">
        <authorList>
            <person name="Nowell W R."/>
        </authorList>
    </citation>
    <scope>NUCLEOTIDE SEQUENCE</scope>
</reference>
<evidence type="ECO:0000256" key="2">
    <source>
        <dbReference type="ARBA" id="ARBA00012925"/>
    </source>
</evidence>
<evidence type="ECO:0000313" key="11">
    <source>
        <dbReference type="Proteomes" id="UP000682733"/>
    </source>
</evidence>
<keyword evidence="5" id="KW-0456">Lyase</keyword>
<comment type="catalytic activity">
    <reaction evidence="6">
        <text>hydrogencarbonate + H(+) = CO2 + H2O</text>
        <dbReference type="Rhea" id="RHEA:10748"/>
        <dbReference type="ChEBI" id="CHEBI:15377"/>
        <dbReference type="ChEBI" id="CHEBI:15378"/>
        <dbReference type="ChEBI" id="CHEBI:16526"/>
        <dbReference type="ChEBI" id="CHEBI:17544"/>
        <dbReference type="EC" id="4.2.1.1"/>
    </reaction>
</comment>
<evidence type="ECO:0000256" key="6">
    <source>
        <dbReference type="ARBA" id="ARBA00048348"/>
    </source>
</evidence>
<dbReference type="Gene3D" id="3.10.200.10">
    <property type="entry name" value="Alpha carbonic anhydrase"/>
    <property type="match status" value="1"/>
</dbReference>
<keyword evidence="4" id="KW-0862">Zinc</keyword>
<dbReference type="InterPro" id="IPR036398">
    <property type="entry name" value="CA_dom_sf"/>
</dbReference>
<dbReference type="Proteomes" id="UP000677228">
    <property type="component" value="Unassembled WGS sequence"/>
</dbReference>
<dbReference type="InterPro" id="IPR001148">
    <property type="entry name" value="CA_dom"/>
</dbReference>
<evidence type="ECO:0000256" key="5">
    <source>
        <dbReference type="ARBA" id="ARBA00023239"/>
    </source>
</evidence>
<feature type="signal peptide" evidence="7">
    <location>
        <begin position="1"/>
        <end position="36"/>
    </location>
</feature>
<dbReference type="InterPro" id="IPR023561">
    <property type="entry name" value="Carbonic_anhydrase_a-class"/>
</dbReference>
<dbReference type="EMBL" id="CAJNOK010007655">
    <property type="protein sequence ID" value="CAF1040684.1"/>
    <property type="molecule type" value="Genomic_DNA"/>
</dbReference>
<feature type="chain" id="PRO_5035647022" description="carbonic anhydrase" evidence="7">
    <location>
        <begin position="37"/>
        <end position="142"/>
    </location>
</feature>